<name>A0ABS5PP96_9FIRM</name>
<evidence type="ECO:0000256" key="2">
    <source>
        <dbReference type="ARBA" id="ARBA00013025"/>
    </source>
</evidence>
<keyword evidence="4" id="KW-0479">Metal-binding</keyword>
<comment type="catalytic activity">
    <reaction evidence="9">
        <text>(6S)-5,6,7,8-tetrahydrofolyl-(gamma-L-Glu)(n) + L-glutamate + ATP = (6S)-5,6,7,8-tetrahydrofolyl-(gamma-L-Glu)(n+1) + ADP + phosphate + H(+)</text>
        <dbReference type="Rhea" id="RHEA:10580"/>
        <dbReference type="Rhea" id="RHEA-COMP:14738"/>
        <dbReference type="Rhea" id="RHEA-COMP:14740"/>
        <dbReference type="ChEBI" id="CHEBI:15378"/>
        <dbReference type="ChEBI" id="CHEBI:29985"/>
        <dbReference type="ChEBI" id="CHEBI:30616"/>
        <dbReference type="ChEBI" id="CHEBI:43474"/>
        <dbReference type="ChEBI" id="CHEBI:141005"/>
        <dbReference type="ChEBI" id="CHEBI:456216"/>
        <dbReference type="EC" id="6.3.2.17"/>
    </reaction>
</comment>
<evidence type="ECO:0000256" key="10">
    <source>
        <dbReference type="PIRNR" id="PIRNR001563"/>
    </source>
</evidence>
<evidence type="ECO:0000313" key="13">
    <source>
        <dbReference type="EMBL" id="MBS7526990.1"/>
    </source>
</evidence>
<dbReference type="Gene3D" id="3.90.190.20">
    <property type="entry name" value="Mur ligase, C-terminal domain"/>
    <property type="match status" value="1"/>
</dbReference>
<evidence type="ECO:0000256" key="4">
    <source>
        <dbReference type="ARBA" id="ARBA00022723"/>
    </source>
</evidence>
<dbReference type="RefSeq" id="WP_213236852.1">
    <property type="nucleotide sequence ID" value="NZ_JAHBCL010000015.1"/>
</dbReference>
<keyword evidence="7" id="KW-0460">Magnesium</keyword>
<evidence type="ECO:0000256" key="7">
    <source>
        <dbReference type="ARBA" id="ARBA00022842"/>
    </source>
</evidence>
<evidence type="ECO:0000256" key="3">
    <source>
        <dbReference type="ARBA" id="ARBA00022598"/>
    </source>
</evidence>
<keyword evidence="5 10" id="KW-0547">Nucleotide-binding</keyword>
<dbReference type="SUPFAM" id="SSF53623">
    <property type="entry name" value="MurD-like peptide ligases, catalytic domain"/>
    <property type="match status" value="1"/>
</dbReference>
<evidence type="ECO:0000256" key="6">
    <source>
        <dbReference type="ARBA" id="ARBA00022840"/>
    </source>
</evidence>
<accession>A0ABS5PP96</accession>
<keyword evidence="6 10" id="KW-0067">ATP-binding</keyword>
<dbReference type="PIRSF" id="PIRSF001563">
    <property type="entry name" value="Folylpolyglu_synth"/>
    <property type="match status" value="1"/>
</dbReference>
<dbReference type="PANTHER" id="PTHR11136:SF0">
    <property type="entry name" value="DIHYDROFOLATE SYNTHETASE-RELATED"/>
    <property type="match status" value="1"/>
</dbReference>
<dbReference type="InterPro" id="IPR036565">
    <property type="entry name" value="Mur-like_cat_sf"/>
</dbReference>
<evidence type="ECO:0000256" key="5">
    <source>
        <dbReference type="ARBA" id="ARBA00022741"/>
    </source>
</evidence>
<dbReference type="Pfam" id="PF08245">
    <property type="entry name" value="Mur_ligase_M"/>
    <property type="match status" value="1"/>
</dbReference>
<comment type="caution">
    <text evidence="13">The sequence shown here is derived from an EMBL/GenBank/DDBJ whole genome shotgun (WGS) entry which is preliminary data.</text>
</comment>
<dbReference type="EC" id="6.3.2.17" evidence="2"/>
<keyword evidence="3 10" id="KW-0436">Ligase</keyword>
<dbReference type="Pfam" id="PF02875">
    <property type="entry name" value="Mur_ligase_C"/>
    <property type="match status" value="1"/>
</dbReference>
<dbReference type="InterPro" id="IPR036615">
    <property type="entry name" value="Mur_ligase_C_dom_sf"/>
</dbReference>
<dbReference type="InterPro" id="IPR013221">
    <property type="entry name" value="Mur_ligase_cen"/>
</dbReference>
<dbReference type="Gene3D" id="3.40.1190.10">
    <property type="entry name" value="Mur-like, catalytic domain"/>
    <property type="match status" value="1"/>
</dbReference>
<protein>
    <recommendedName>
        <fullName evidence="2">tetrahydrofolate synthase</fullName>
        <ecNumber evidence="2">6.3.2.17</ecNumber>
    </recommendedName>
    <alternativeName>
        <fullName evidence="8">Tetrahydrofolylpolyglutamate synthase</fullName>
    </alternativeName>
</protein>
<gene>
    <name evidence="13" type="ORF">KHM83_09890</name>
</gene>
<evidence type="ECO:0000259" key="11">
    <source>
        <dbReference type="Pfam" id="PF02875"/>
    </source>
</evidence>
<evidence type="ECO:0000259" key="12">
    <source>
        <dbReference type="Pfam" id="PF08245"/>
    </source>
</evidence>
<comment type="similarity">
    <text evidence="1 10">Belongs to the folylpolyglutamate synthase family.</text>
</comment>
<dbReference type="InterPro" id="IPR001645">
    <property type="entry name" value="Folylpolyglutamate_synth"/>
</dbReference>
<keyword evidence="14" id="KW-1185">Reference proteome</keyword>
<evidence type="ECO:0000256" key="9">
    <source>
        <dbReference type="ARBA" id="ARBA00047493"/>
    </source>
</evidence>
<dbReference type="PANTHER" id="PTHR11136">
    <property type="entry name" value="FOLYLPOLYGLUTAMATE SYNTHASE-RELATED"/>
    <property type="match status" value="1"/>
</dbReference>
<dbReference type="PROSITE" id="PS01012">
    <property type="entry name" value="FOLYLPOLYGLU_SYNT_2"/>
    <property type="match status" value="1"/>
</dbReference>
<reference evidence="13 14" key="1">
    <citation type="submission" date="2021-05" db="EMBL/GenBank/DDBJ databases">
        <title>Fusibacter ferrireducens sp. nov., an anaerobic, sulfur- and Fe-reducing bacterium isolated from the mangrove sediment.</title>
        <authorList>
            <person name="Qiu D."/>
        </authorList>
    </citation>
    <scope>NUCLEOTIDE SEQUENCE [LARGE SCALE GENOMIC DNA]</scope>
    <source>
        <strain evidence="13 14">DSM 12116</strain>
    </source>
</reference>
<evidence type="ECO:0000256" key="8">
    <source>
        <dbReference type="ARBA" id="ARBA00030592"/>
    </source>
</evidence>
<dbReference type="Proteomes" id="UP000746471">
    <property type="component" value="Unassembled WGS sequence"/>
</dbReference>
<dbReference type="NCBIfam" id="TIGR01499">
    <property type="entry name" value="folC"/>
    <property type="match status" value="1"/>
</dbReference>
<dbReference type="EMBL" id="JAHBCL010000015">
    <property type="protein sequence ID" value="MBS7526990.1"/>
    <property type="molecule type" value="Genomic_DNA"/>
</dbReference>
<organism evidence="13 14">
    <name type="scientific">Fusibacter paucivorans</name>
    <dbReference type="NCBI Taxonomy" id="76009"/>
    <lineage>
        <taxon>Bacteria</taxon>
        <taxon>Bacillati</taxon>
        <taxon>Bacillota</taxon>
        <taxon>Clostridia</taxon>
        <taxon>Eubacteriales</taxon>
        <taxon>Eubacteriales Family XII. Incertae Sedis</taxon>
        <taxon>Fusibacter</taxon>
    </lineage>
</organism>
<evidence type="ECO:0000313" key="14">
    <source>
        <dbReference type="Proteomes" id="UP000746471"/>
    </source>
</evidence>
<feature type="domain" description="Mur ligase central" evidence="12">
    <location>
        <begin position="44"/>
        <end position="261"/>
    </location>
</feature>
<sequence>MTVLEAAASLEAYTSPGSRLGLERIQTLMHALGDPQDGLRYIHVAGTNGKGSTAAMIAAILSADGYKTGLYTSPALNRFNERIRIDGREIDEVSLVKIVKTVTAHAAVMQDKPTTFELMTAIAFVYFKTMACDFIVLEVGLGGRMDATNIIKETEVSVITQIAKDHTAVLGDTLSKIAGEKAGIIRRQTPVVALEQSEAAMNVVKKACALHDAPLTVVSKTAIHQSVWQVDKQCFDYGVFRQLKIPLLGSFQLINASLAIETISILKTRGYKITETAVKNGLEMVRWPGRFEQMSQKPMFVIDGAHNVNGIKAVLDSLKIYFPNGKATFLIGVMADKDYREMIELILPHAERFICVTPENERALHSHLLQKHISSVFDGSVLEASNVESGVEMALAMGWDTCALGSLYMVGSIRAQFEKT</sequence>
<evidence type="ECO:0000256" key="1">
    <source>
        <dbReference type="ARBA" id="ARBA00008276"/>
    </source>
</evidence>
<dbReference type="InterPro" id="IPR004101">
    <property type="entry name" value="Mur_ligase_C"/>
</dbReference>
<dbReference type="SUPFAM" id="SSF53244">
    <property type="entry name" value="MurD-like peptide ligases, peptide-binding domain"/>
    <property type="match status" value="1"/>
</dbReference>
<proteinExistence type="inferred from homology"/>
<dbReference type="InterPro" id="IPR018109">
    <property type="entry name" value="Folylpolyglutamate_synth_CS"/>
</dbReference>
<feature type="domain" description="Mur ligase C-terminal" evidence="11">
    <location>
        <begin position="289"/>
        <end position="396"/>
    </location>
</feature>